<evidence type="ECO:0000259" key="1">
    <source>
        <dbReference type="Pfam" id="PF14606"/>
    </source>
</evidence>
<accession>A0ABU1AKT4</accession>
<dbReference type="SUPFAM" id="SSF52266">
    <property type="entry name" value="SGNH hydrolase"/>
    <property type="match status" value="1"/>
</dbReference>
<keyword evidence="4" id="KW-1185">Reference proteome</keyword>
<dbReference type="RefSeq" id="WP_308985259.1">
    <property type="nucleotide sequence ID" value="NZ_JARXIC010000014.1"/>
</dbReference>
<dbReference type="Gene3D" id="3.40.50.1110">
    <property type="entry name" value="SGNH hydrolase"/>
    <property type="match status" value="1"/>
</dbReference>
<evidence type="ECO:0000313" key="3">
    <source>
        <dbReference type="EMBL" id="MDQ8194793.1"/>
    </source>
</evidence>
<protein>
    <submittedName>
        <fullName evidence="3">SGNH/GDSL hydrolase family protein</fullName>
        <ecNumber evidence="3">3.1.-.-</ecNumber>
    </submittedName>
</protein>
<organism evidence="3 4">
    <name type="scientific">Thalassobacterium sedimentorum</name>
    <dbReference type="NCBI Taxonomy" id="3041258"/>
    <lineage>
        <taxon>Bacteria</taxon>
        <taxon>Pseudomonadati</taxon>
        <taxon>Verrucomicrobiota</taxon>
        <taxon>Opitutia</taxon>
        <taxon>Puniceicoccales</taxon>
        <taxon>Coraliomargaritaceae</taxon>
        <taxon>Thalassobacterium</taxon>
    </lineage>
</organism>
<reference evidence="3 4" key="1">
    <citation type="submission" date="2023-04" db="EMBL/GenBank/DDBJ databases">
        <title>A novel bacteria isolated from coastal sediment.</title>
        <authorList>
            <person name="Liu X.-J."/>
            <person name="Du Z.-J."/>
        </authorList>
    </citation>
    <scope>NUCLEOTIDE SEQUENCE [LARGE SCALE GENOMIC DNA]</scope>
    <source>
        <strain evidence="3 4">SDUM461004</strain>
    </source>
</reference>
<keyword evidence="3" id="KW-0378">Hydrolase</keyword>
<dbReference type="Pfam" id="PF14607">
    <property type="entry name" value="GxDLY"/>
    <property type="match status" value="1"/>
</dbReference>
<dbReference type="Proteomes" id="UP001243717">
    <property type="component" value="Unassembled WGS sequence"/>
</dbReference>
<dbReference type="EMBL" id="JARXIC010000014">
    <property type="protein sequence ID" value="MDQ8194793.1"/>
    <property type="molecule type" value="Genomic_DNA"/>
</dbReference>
<dbReference type="Gene3D" id="2.60.120.260">
    <property type="entry name" value="Galactose-binding domain-like"/>
    <property type="match status" value="1"/>
</dbReference>
<comment type="caution">
    <text evidence="3">The sequence shown here is derived from an EMBL/GenBank/DDBJ whole genome shotgun (WGS) entry which is preliminary data.</text>
</comment>
<dbReference type="InterPro" id="IPR036514">
    <property type="entry name" value="SGNH_hydro_sf"/>
</dbReference>
<dbReference type="InterPro" id="IPR032740">
    <property type="entry name" value="GxDLY"/>
</dbReference>
<dbReference type="GO" id="GO:0016787">
    <property type="term" value="F:hydrolase activity"/>
    <property type="evidence" value="ECO:0007669"/>
    <property type="project" value="UniProtKB-KW"/>
</dbReference>
<dbReference type="Pfam" id="PF14606">
    <property type="entry name" value="Lipase_GDSL_3"/>
    <property type="match status" value="1"/>
</dbReference>
<sequence length="350" mass="39216">MNNKELKWFNIADWGVEGKAWSDTDAPYDRLPARAKDTVTPLVWEHSHSATGMCVHFNTDSSSIHTRWSLASDELGGENFSVRGYSGVDLYAYDTANSTWRWAGTSPVLSIKDRNPEAMLYEGLPADMRRFRLYLPLRNPILKLEIGIDAGSSFEPVAPRTDKPMVYYGSSIVHGAYAARAGLGCPQVLARKLNLPLINLGFSGSAKMEFDVAHLMSEIDARIFVVDSLPNMDTKMVESQAYEFVRILRAAHPDTPIVMIEDAPNARAWLRPDWVQDQDDKWQAFAHTYRKLCGDGFSKLFYIKGSNLFGTDSEGTFDGVHPNDLGFMRMVDIVEKGVRQALLTSSESDF</sequence>
<dbReference type="EC" id="3.1.-.-" evidence="3"/>
<feature type="domain" description="SGNH hydrolase-type esterase N-terminal" evidence="2">
    <location>
        <begin position="6"/>
        <end position="154"/>
    </location>
</feature>
<evidence type="ECO:0000313" key="4">
    <source>
        <dbReference type="Proteomes" id="UP001243717"/>
    </source>
</evidence>
<gene>
    <name evidence="3" type="ORF">QEH59_10175</name>
</gene>
<name>A0ABU1AKT4_9BACT</name>
<dbReference type="InterPro" id="IPR013830">
    <property type="entry name" value="SGNH_hydro"/>
</dbReference>
<feature type="domain" description="SGNH hydrolase-type esterase" evidence="1">
    <location>
        <begin position="163"/>
        <end position="337"/>
    </location>
</feature>
<proteinExistence type="predicted"/>
<evidence type="ECO:0000259" key="2">
    <source>
        <dbReference type="Pfam" id="PF14607"/>
    </source>
</evidence>